<proteinExistence type="inferred from homology"/>
<sequence>KQALSPWDITALRFMVAFVVLVPIQLWRQEWRFLFDKRLLWLALIGGIGYSCAVYSGFNHAPAAHAAIWLNGFLPLATAIGAWVVLKEPFGKHTWLSLAFMACGLGGMITVMWYEGEFHLSIGDAYFVLGASF</sequence>
<dbReference type="AlphaFoldDB" id="A0AAJ2LP52"/>
<keyword evidence="3 6" id="KW-0812">Transmembrane</keyword>
<evidence type="ECO:0000313" key="8">
    <source>
        <dbReference type="EMBL" id="MDR9778472.1"/>
    </source>
</evidence>
<evidence type="ECO:0000256" key="3">
    <source>
        <dbReference type="ARBA" id="ARBA00022692"/>
    </source>
</evidence>
<dbReference type="PANTHER" id="PTHR22911:SF6">
    <property type="entry name" value="SOLUTE CARRIER FAMILY 35 MEMBER G1"/>
    <property type="match status" value="1"/>
</dbReference>
<evidence type="ECO:0000256" key="2">
    <source>
        <dbReference type="ARBA" id="ARBA00009853"/>
    </source>
</evidence>
<reference evidence="8" key="1">
    <citation type="submission" date="2023-04" db="EMBL/GenBank/DDBJ databases">
        <title>Genomic characterization of faba bean (Vicia faba) microsymbionts in Mexican soils.</title>
        <authorList>
            <person name="Rivera Orduna F.N."/>
            <person name="Guevara-Luna J."/>
            <person name="Yan J."/>
            <person name="Arroyo-Herrera I."/>
            <person name="Li Y."/>
            <person name="Vasquez-Murrieta M.S."/>
            <person name="Wang E.T."/>
        </authorList>
    </citation>
    <scope>NUCLEOTIDE SEQUENCE</scope>
    <source>
        <strain evidence="8">CH26</strain>
    </source>
</reference>
<evidence type="ECO:0000256" key="6">
    <source>
        <dbReference type="SAM" id="Phobius"/>
    </source>
</evidence>
<dbReference type="GO" id="GO:0016020">
    <property type="term" value="C:membrane"/>
    <property type="evidence" value="ECO:0007669"/>
    <property type="project" value="UniProtKB-SubCell"/>
</dbReference>
<feature type="transmembrane region" description="Helical" evidence="6">
    <location>
        <begin position="6"/>
        <end position="27"/>
    </location>
</feature>
<dbReference type="Proteomes" id="UP001268610">
    <property type="component" value="Unassembled WGS sequence"/>
</dbReference>
<dbReference type="InterPro" id="IPR000620">
    <property type="entry name" value="EamA_dom"/>
</dbReference>
<feature type="non-terminal residue" evidence="8">
    <location>
        <position position="133"/>
    </location>
</feature>
<comment type="caution">
    <text evidence="8">The sequence shown here is derived from an EMBL/GenBank/DDBJ whole genome shotgun (WGS) entry which is preliminary data.</text>
</comment>
<feature type="transmembrane region" description="Helical" evidence="6">
    <location>
        <begin position="39"/>
        <end position="58"/>
    </location>
</feature>
<comment type="similarity">
    <text evidence="2">Belongs to the drug/metabolite transporter (DMT) superfamily. 10 TMS drug/metabolite exporter (DME) (TC 2.A.7.3) family.</text>
</comment>
<dbReference type="RefSeq" id="WP_310866523.1">
    <property type="nucleotide sequence ID" value="NZ_JAVLSF010000853.1"/>
</dbReference>
<evidence type="ECO:0000259" key="7">
    <source>
        <dbReference type="Pfam" id="PF00892"/>
    </source>
</evidence>
<accession>A0AAJ2LP52</accession>
<dbReference type="Pfam" id="PF00892">
    <property type="entry name" value="EamA"/>
    <property type="match status" value="1"/>
</dbReference>
<feature type="non-terminal residue" evidence="8">
    <location>
        <position position="1"/>
    </location>
</feature>
<protein>
    <submittedName>
        <fullName evidence="8">DMT family transporter</fullName>
    </submittedName>
</protein>
<feature type="transmembrane region" description="Helical" evidence="6">
    <location>
        <begin position="64"/>
        <end position="86"/>
    </location>
</feature>
<gene>
    <name evidence="8" type="ORF">RJJ65_38685</name>
</gene>
<comment type="subcellular location">
    <subcellularLocation>
        <location evidence="1">Membrane</location>
        <topology evidence="1">Multi-pass membrane protein</topology>
    </subcellularLocation>
</comment>
<dbReference type="PANTHER" id="PTHR22911">
    <property type="entry name" value="ACYL-MALONYL CONDENSING ENZYME-RELATED"/>
    <property type="match status" value="1"/>
</dbReference>
<evidence type="ECO:0000256" key="5">
    <source>
        <dbReference type="ARBA" id="ARBA00023136"/>
    </source>
</evidence>
<organism evidence="8 9">
    <name type="scientific">Rhizobium hidalgonense</name>
    <dbReference type="NCBI Taxonomy" id="1538159"/>
    <lineage>
        <taxon>Bacteria</taxon>
        <taxon>Pseudomonadati</taxon>
        <taxon>Pseudomonadota</taxon>
        <taxon>Alphaproteobacteria</taxon>
        <taxon>Hyphomicrobiales</taxon>
        <taxon>Rhizobiaceae</taxon>
        <taxon>Rhizobium/Agrobacterium group</taxon>
        <taxon>Rhizobium</taxon>
    </lineage>
</organism>
<feature type="domain" description="EamA" evidence="7">
    <location>
        <begin position="3"/>
        <end position="108"/>
    </location>
</feature>
<name>A0AAJ2LP52_9HYPH</name>
<dbReference type="InterPro" id="IPR037185">
    <property type="entry name" value="EmrE-like"/>
</dbReference>
<evidence type="ECO:0000256" key="1">
    <source>
        <dbReference type="ARBA" id="ARBA00004141"/>
    </source>
</evidence>
<keyword evidence="4 6" id="KW-1133">Transmembrane helix</keyword>
<dbReference type="SUPFAM" id="SSF103481">
    <property type="entry name" value="Multidrug resistance efflux transporter EmrE"/>
    <property type="match status" value="1"/>
</dbReference>
<dbReference type="EMBL" id="JAVLSF010000853">
    <property type="protein sequence ID" value="MDR9778472.1"/>
    <property type="molecule type" value="Genomic_DNA"/>
</dbReference>
<evidence type="ECO:0000256" key="4">
    <source>
        <dbReference type="ARBA" id="ARBA00022989"/>
    </source>
</evidence>
<evidence type="ECO:0000313" key="9">
    <source>
        <dbReference type="Proteomes" id="UP001268610"/>
    </source>
</evidence>
<keyword evidence="5 6" id="KW-0472">Membrane</keyword>
<feature type="transmembrane region" description="Helical" evidence="6">
    <location>
        <begin position="95"/>
        <end position="114"/>
    </location>
</feature>